<reference evidence="1 2" key="1">
    <citation type="submission" date="2020-08" db="EMBL/GenBank/DDBJ databases">
        <title>Genome sequence of Sphingomonas rhizophila KACC 19189T.</title>
        <authorList>
            <person name="Hyun D.-W."/>
            <person name="Bae J.-W."/>
        </authorList>
    </citation>
    <scope>NUCLEOTIDE SEQUENCE [LARGE SCALE GENOMIC DNA]</scope>
    <source>
        <strain evidence="1 2">KACC 19189</strain>
    </source>
</reference>
<dbReference type="InterPro" id="IPR021440">
    <property type="entry name" value="DUF3089"/>
</dbReference>
<dbReference type="Proteomes" id="UP000515955">
    <property type="component" value="Chromosome"/>
</dbReference>
<dbReference type="RefSeq" id="WP_187542738.1">
    <property type="nucleotide sequence ID" value="NZ_CP060717.1"/>
</dbReference>
<evidence type="ECO:0000313" key="1">
    <source>
        <dbReference type="EMBL" id="QNN65753.1"/>
    </source>
</evidence>
<protein>
    <submittedName>
        <fullName evidence="1">DUF3089 domain-containing protein</fullName>
    </submittedName>
</protein>
<dbReference type="Pfam" id="PF11288">
    <property type="entry name" value="DUF3089"/>
    <property type="match status" value="1"/>
</dbReference>
<name>A0A7G9SD28_9SPHN</name>
<evidence type="ECO:0000313" key="2">
    <source>
        <dbReference type="Proteomes" id="UP000515955"/>
    </source>
</evidence>
<gene>
    <name evidence="1" type="ORF">H9L12_04135</name>
</gene>
<sequence>MLARRFLGCVFVLALLAVAGGFAVYQFGGRALVRMSTPHGHFEPQPPGSGPDYAQTANWLDSAASWEPDGAPIDKRVGPAPAATFYIHPTTYLETDRWNAPLLPDGETEARTQLFVRHQASAFTGESQVWAPRYRQAAFGAFLLRTADAKKALDLAYGDVARAFETFLAANGGRPIILAGHSQGALHLLRLLKDKKDILKGRLIAAYVIGWPVGITADLPATGLAPCQLANSTGCVLSWQTFKAPANPALVLNSWVGTEGLAGRPRTRADILCVDPVSGSINGRSAASANPGTLAPDAAFTTATLERGQVGAACDHGFLTADGNIPSLGNFALPGNNLHPYDYALYWGALRADVARRTNAFEAAK</sequence>
<dbReference type="Gene3D" id="3.40.50.1820">
    <property type="entry name" value="alpha/beta hydrolase"/>
    <property type="match status" value="1"/>
</dbReference>
<dbReference type="InterPro" id="IPR029058">
    <property type="entry name" value="AB_hydrolase_fold"/>
</dbReference>
<dbReference type="EMBL" id="CP060717">
    <property type="protein sequence ID" value="QNN65753.1"/>
    <property type="molecule type" value="Genomic_DNA"/>
</dbReference>
<dbReference type="SUPFAM" id="SSF53474">
    <property type="entry name" value="alpha/beta-Hydrolases"/>
    <property type="match status" value="1"/>
</dbReference>
<keyword evidence="2" id="KW-1185">Reference proteome</keyword>
<dbReference type="KEGG" id="srhi:H9L12_04135"/>
<organism evidence="1 2">
    <name type="scientific">Sphingomonas rhizophila</name>
    <dbReference type="NCBI Taxonomy" id="2071607"/>
    <lineage>
        <taxon>Bacteria</taxon>
        <taxon>Pseudomonadati</taxon>
        <taxon>Pseudomonadota</taxon>
        <taxon>Alphaproteobacteria</taxon>
        <taxon>Sphingomonadales</taxon>
        <taxon>Sphingomonadaceae</taxon>
        <taxon>Sphingomonas</taxon>
    </lineage>
</organism>
<proteinExistence type="predicted"/>
<accession>A0A7G9SD28</accession>
<dbReference type="AlphaFoldDB" id="A0A7G9SD28"/>